<feature type="transmembrane region" description="Helical" evidence="8">
    <location>
        <begin position="88"/>
        <end position="111"/>
    </location>
</feature>
<evidence type="ECO:0000256" key="4">
    <source>
        <dbReference type="ARBA" id="ARBA00023040"/>
    </source>
</evidence>
<feature type="transmembrane region" description="Helical" evidence="8">
    <location>
        <begin position="425"/>
        <end position="444"/>
    </location>
</feature>
<dbReference type="InterPro" id="IPR017452">
    <property type="entry name" value="GPCR_Rhodpsn_7TM"/>
</dbReference>
<dbReference type="InterPro" id="IPR000276">
    <property type="entry name" value="GPCR_Rhodpsn"/>
</dbReference>
<evidence type="ECO:0000259" key="9">
    <source>
        <dbReference type="PROSITE" id="PS50262"/>
    </source>
</evidence>
<organism evidence="10 11">
    <name type="scientific">Rotaria magnacalcarata</name>
    <dbReference type="NCBI Taxonomy" id="392030"/>
    <lineage>
        <taxon>Eukaryota</taxon>
        <taxon>Metazoa</taxon>
        <taxon>Spiralia</taxon>
        <taxon>Gnathifera</taxon>
        <taxon>Rotifera</taxon>
        <taxon>Eurotatoria</taxon>
        <taxon>Bdelloidea</taxon>
        <taxon>Philodinida</taxon>
        <taxon>Philodinidae</taxon>
        <taxon>Rotaria</taxon>
    </lineage>
</organism>
<keyword evidence="4" id="KW-0297">G-protein coupled receptor</keyword>
<dbReference type="SUPFAM" id="SSF81321">
    <property type="entry name" value="Family A G protein-coupled receptor-like"/>
    <property type="match status" value="1"/>
</dbReference>
<evidence type="ECO:0000256" key="2">
    <source>
        <dbReference type="ARBA" id="ARBA00022692"/>
    </source>
</evidence>
<keyword evidence="6" id="KW-0675">Receptor</keyword>
<feature type="transmembrane region" description="Helical" evidence="8">
    <location>
        <begin position="246"/>
        <end position="271"/>
    </location>
</feature>
<feature type="transmembrane region" description="Helical" evidence="8">
    <location>
        <begin position="164"/>
        <end position="184"/>
    </location>
</feature>
<comment type="caution">
    <text evidence="10">The sequence shown here is derived from an EMBL/GenBank/DDBJ whole genome shotgun (WGS) entry which is preliminary data.</text>
</comment>
<evidence type="ECO:0000256" key="3">
    <source>
        <dbReference type="ARBA" id="ARBA00022989"/>
    </source>
</evidence>
<evidence type="ECO:0000256" key="5">
    <source>
        <dbReference type="ARBA" id="ARBA00023136"/>
    </source>
</evidence>
<feature type="transmembrane region" description="Helical" evidence="8">
    <location>
        <begin position="123"/>
        <end position="144"/>
    </location>
</feature>
<keyword evidence="2 8" id="KW-0812">Transmembrane</keyword>
<reference evidence="10" key="1">
    <citation type="submission" date="2021-02" db="EMBL/GenBank/DDBJ databases">
        <authorList>
            <person name="Nowell W R."/>
        </authorList>
    </citation>
    <scope>NUCLEOTIDE SEQUENCE</scope>
</reference>
<evidence type="ECO:0000256" key="8">
    <source>
        <dbReference type="SAM" id="Phobius"/>
    </source>
</evidence>
<evidence type="ECO:0000256" key="1">
    <source>
        <dbReference type="ARBA" id="ARBA00004141"/>
    </source>
</evidence>
<dbReference type="GO" id="GO:0005886">
    <property type="term" value="C:plasma membrane"/>
    <property type="evidence" value="ECO:0007669"/>
    <property type="project" value="TreeGrafter"/>
</dbReference>
<proteinExistence type="predicted"/>
<gene>
    <name evidence="10" type="ORF">UXM345_LOCUS12341</name>
</gene>
<dbReference type="GO" id="GO:0004930">
    <property type="term" value="F:G protein-coupled receptor activity"/>
    <property type="evidence" value="ECO:0007669"/>
    <property type="project" value="UniProtKB-KW"/>
</dbReference>
<dbReference type="PROSITE" id="PS50262">
    <property type="entry name" value="G_PROTEIN_RECEP_F1_2"/>
    <property type="match status" value="1"/>
</dbReference>
<dbReference type="PANTHER" id="PTHR24243:SF230">
    <property type="entry name" value="G-PROTEIN COUPLED RECEPTORS FAMILY 1 PROFILE DOMAIN-CONTAINING PROTEIN"/>
    <property type="match status" value="1"/>
</dbReference>
<dbReference type="Pfam" id="PF00001">
    <property type="entry name" value="7tm_1"/>
    <property type="match status" value="1"/>
</dbReference>
<accession>A0A819JI93</accession>
<feature type="domain" description="G-protein coupled receptors family 1 profile" evidence="9">
    <location>
        <begin position="103"/>
        <end position="441"/>
    </location>
</feature>
<dbReference type="Proteomes" id="UP000663842">
    <property type="component" value="Unassembled WGS sequence"/>
</dbReference>
<comment type="subcellular location">
    <subcellularLocation>
        <location evidence="1">Membrane</location>
        <topology evidence="1">Multi-pass membrane protein</topology>
    </subcellularLocation>
</comment>
<keyword evidence="3 8" id="KW-1133">Transmembrane helix</keyword>
<dbReference type="PRINTS" id="PR00237">
    <property type="entry name" value="GPCRRHODOPSN"/>
</dbReference>
<evidence type="ECO:0000313" key="11">
    <source>
        <dbReference type="Proteomes" id="UP000663842"/>
    </source>
</evidence>
<dbReference type="PANTHER" id="PTHR24243">
    <property type="entry name" value="G-PROTEIN COUPLED RECEPTOR"/>
    <property type="match status" value="1"/>
</dbReference>
<feature type="transmembrane region" description="Helical" evidence="8">
    <location>
        <begin position="205"/>
        <end position="226"/>
    </location>
</feature>
<keyword evidence="7" id="KW-0807">Transducer</keyword>
<evidence type="ECO:0000313" key="10">
    <source>
        <dbReference type="EMBL" id="CAF3933593.1"/>
    </source>
</evidence>
<keyword evidence="5 8" id="KW-0472">Membrane</keyword>
<name>A0A819JI93_9BILA</name>
<evidence type="ECO:0000256" key="6">
    <source>
        <dbReference type="ARBA" id="ARBA00023170"/>
    </source>
</evidence>
<sequence>MIHYELHEQAAKELYEFEEKQQQHPIQREKYLNKKMTNFNRRDFSVSIDINSSSKSLYDDITNSSQVVSLANGKITNISEQLQLVERLTIHITLIVSIIGLIGNGCTIIVLNRQSMRKWRSSILLSSLAVVDFLYLLIIFLSIIDELINQIIGFNRSLTLCQVTVYITHVCSFLSANFTLSFTLQRFVAVTFPLHANAIISNRSSIINILVLLLFGCSFYSFSFFLTNVSHGQCREDETYPALFPLLIVDTCLTFVLPFIFILMFNGAILYKLRQRKQFSSDFNGSLRITGHRRTSLPKTTYGTNGDVTQEQLHPEKSITLENGNNPLNKSILSVHKLSAHFSGSPTRLNRYSSRFSTQRTSITTISSEYASAPLNSNNRQTISQRTTKMLVICSTTFLLFNSPYCAVLLYSIISKVVLTRTLGILRHFYFMSFCLNFFLYSLWGNRFREEFILLVKGCCSENIHLPCSNADKTENKSKLSRVRDVIVNSIDEQYTFLLIKYKYTSKAIFQYVPTNIINQTALNVTSDVHLYQSKPPYNQSFIKLQNLIINSFQHDSIHIDIKQLEKAVLQLFIETSNILQNSTHDVIYLNDYYNNSNLYRRIKTVRSSDGQFIGNSIFADYLFNKIVPPTRTSCETIINVHEKYLEKSVCSSTTASLLTVHREIRFDSKIDNIKFIHKNENSTSFELKLKTKHDFDLLLKHICVKHEFNSQYQLSQMMNNVLHDEDLNEILFLNRNQYSNCEWTMINQSIVDVSRYQATEYIFKNFYSDESIIEHHLDLIERQSNDRIKEILRKYFKNSCQISNMITLRMLLLIAQDDLTIKCVLNQNNTLKYRTIAFRSVMNPEKFKDDVRTLLNNEEESSELRIISFQAISSALDASEINNLMENVKSNQLRFYLRSLSKQSSLWLGNSGSYEFPFGKINIIFDERSTLFFPYMIQLELVTDGKLDIYFVGDDEKNKKWEILLIFDRKTMIRFSTMKDFFKWLNNDRLFEMKTLDGFSLKINLKIDFNLNWFIGYFNRLNNFFKKSSSGIILTVQHGLGEIKTGYKMNFNLETSFKIDIHHHEQLTSYIWRSIQKENIVFKIEQTIRPLVYPKQIVLKKSSPSSSPIKDFCYFIPHFDSKICLSFIFERLWPSSIAIRLLSDDPSLVYNLTSSNDFIHFNIQQDKQHIIRSYRLRRMYHEHSWMPYYVELSTPTTNYTSFINWKNHSFISFELLNNNQLIANGSGSYQYDLLRQLSINLTDTYPEHIGNIFLTYDGNLTIKALKLLGGELLLRIDRLSNWRKARIAIEAERAFFFFKQNFLFNLYYDIDQLSFNLTLIRNDNSKLQWAFLKENSHIQHLFTINTLLLDFNHYTQVEYENSSNLGFQSSSSINGWSLWNTSFLMRDYKQIRIQFNRLSFNSHINNRSIEFEINVFDKKLLRTYFHIDQSNIINAVAETPGHYYESEGKFVANYTNFFLDFPIIETILEKTKKRSHIHFELLSYDTHFILNLTSHFRNEYSLNSLQNFTFYNQNLYQSNVQLSLAMIKMIYYPLFSLNSLIRYIPNSRIIHLWNGSISLPLLFVSKPLLLQYERDSQLFIQLFDFANLTQTLTNYYITTKLGLQLSIINDLSTKVHIHIEQNFIGKRYLLLFEIDHNWFLSLTINKEQRYEFISSPIDSLFLLKRIDLNTNTTQILPINYYTDNETLIRIEILFTKVFSTFINDFIFDISLKNHSFTVLSHIPLFKREFFSLIWNRYLEKELFHFHGLIQSKFLRRRRFIDYEYNWNLGSVRFWTFYSSLTLFSFDPIEFNFNVTNDYLWYGKWAIDFYLMLSNRRQLIRFNHKYHYTALRSNLLFDLHLINSHYDLDFNYYHLNHSIQGEFIRNKEKYLIDGYWNITENILQLNTEQMTSMSTITSTLIKSIIDINHQKIGVLLELSTNDFTKDMQILECNPYVWIQIRPRLFVFHYYTLNDGLSTMMLEWSTPSYLSWNYTGHGRRIIPITKFEIDIRTKYILHLHTTTYKSSSIYNNQKRQLTIRREPVAEDADDRHVLKMKYHHNQTFVIHLQVINNHFEIIATPYNETFHWKLHGYFQRDLFNGSLSISNTDGWLSSNLNFNSTLYISTGRCVQLIPTSDPQIAFELLLKHRFHFAFQYSGLHFIKAFKLVHKSSNTNIYFSSKPINKTIYDIDFKLNNLINQSWLLELNNNRFFLYNDNNEFIFNGSLKDFSFDHSIRNKSNRFFINKDTIGYQTNDFGVIISNLSTDTNQYIHLYNRKTEENLTINYYKLGRFYRDNSNIQTPIYDINMIYQSTANENRSIQIFFELLPLQMSSFSFVRGRTFRIGYQTKQKQLILSGNIAFTVEDIHEKKFMIILMNERWKLIYGLEKRDRLYIKWNLKFDVNKKTIQGRMSIQDPNDDMSIPVYSDINGYVKDTMMVTSMHTVYSSAENSPKTIILEININPDILNKQYISLKLIHEPSKTNLSLAIDHYPRRKLHILLKPNSFSNEKTVVHLYANTTQSQLNLLVILANLINFNLTLPKSYPETGLLHSSLFIDNEEYFDGRLETATLKLRSKKYSCHIKLNQLLLKMQPSEQILASISTRWIEHNSTTALITLFNEKNVKSKSIPHSQSVQQKTWLQRFENFLFANNLTVQFAKDSKNIFNHLKTDFIDEHGQFGVQLMNYLDLDEDFKVQLKRINRIANSLVNALFQIGFENEGFLQEYLNNLTCLTNHRNLLHLDMPQLATSVIDAFAFETVHYVNKTLRLFNHLTHYPRSMNAMISYLSNEIILSTYQFINNFYLETKKFFLSKAIQYSYEMELLLKISPLLSDSITYFSSNDIRTIMYVFNQKLRQLLSLWINSPIEYKLMKTMTNQLIESIDKIRFYIDDKLDFLLPRLQIYTSRLGFNHTDNQTFLLTWLKNYNLTSIIDEE</sequence>
<dbReference type="Gene3D" id="1.20.1070.10">
    <property type="entry name" value="Rhodopsin 7-helix transmembrane proteins"/>
    <property type="match status" value="1"/>
</dbReference>
<dbReference type="EMBL" id="CAJOBF010001280">
    <property type="protein sequence ID" value="CAF3933593.1"/>
    <property type="molecule type" value="Genomic_DNA"/>
</dbReference>
<protein>
    <recommendedName>
        <fullName evidence="9">G-protein coupled receptors family 1 profile domain-containing protein</fullName>
    </recommendedName>
</protein>
<evidence type="ECO:0000256" key="7">
    <source>
        <dbReference type="ARBA" id="ARBA00023224"/>
    </source>
</evidence>